<keyword evidence="2" id="KW-1185">Reference proteome</keyword>
<evidence type="ECO:0000313" key="1">
    <source>
        <dbReference type="EMBL" id="MEN2786268.1"/>
    </source>
</evidence>
<dbReference type="InterPro" id="IPR045428">
    <property type="entry name" value="EACC1"/>
</dbReference>
<comment type="caution">
    <text evidence="1">The sequence shown here is derived from an EMBL/GenBank/DDBJ whole genome shotgun (WGS) entry which is preliminary data.</text>
</comment>
<dbReference type="Proteomes" id="UP001404104">
    <property type="component" value="Unassembled WGS sequence"/>
</dbReference>
<proteinExistence type="predicted"/>
<organism evidence="1 2">
    <name type="scientific">Sphingomonas qilianensis</name>
    <dbReference type="NCBI Taxonomy" id="1736690"/>
    <lineage>
        <taxon>Bacteria</taxon>
        <taxon>Pseudomonadati</taxon>
        <taxon>Pseudomonadota</taxon>
        <taxon>Alphaproteobacteria</taxon>
        <taxon>Sphingomonadales</taxon>
        <taxon>Sphingomonadaceae</taxon>
        <taxon>Sphingomonas</taxon>
    </lineage>
</organism>
<dbReference type="EMBL" id="JBDIMF010000002">
    <property type="protein sequence ID" value="MEN2786268.1"/>
    <property type="molecule type" value="Genomic_DNA"/>
</dbReference>
<sequence length="115" mass="12125">MTDSELELALVGQGVDEAALLNLLDEIDAVRGARAERLAGGPAPEGSKALGLETMALLVKAGVDVFPKLVGSLAEWLTRQPPGTKLRIKRGDDEFELEGSMPTAEILALLTASRT</sequence>
<protein>
    <submittedName>
        <fullName evidence="1">Uncharacterized protein</fullName>
    </submittedName>
</protein>
<evidence type="ECO:0000313" key="2">
    <source>
        <dbReference type="Proteomes" id="UP001404104"/>
    </source>
</evidence>
<reference evidence="1 2" key="1">
    <citation type="submission" date="2024-05" db="EMBL/GenBank/DDBJ databases">
        <authorList>
            <person name="Liu Q."/>
            <person name="Xin Y.-H."/>
        </authorList>
    </citation>
    <scope>NUCLEOTIDE SEQUENCE [LARGE SCALE GENOMIC DNA]</scope>
    <source>
        <strain evidence="1 2">CGMCC 1.15349</strain>
    </source>
</reference>
<dbReference type="RefSeq" id="WP_345864067.1">
    <property type="nucleotide sequence ID" value="NZ_JBDIMF010000002.1"/>
</dbReference>
<gene>
    <name evidence="1" type="ORF">ABC969_07535</name>
</gene>
<accession>A0ABU9XR12</accession>
<dbReference type="Pfam" id="PF19953">
    <property type="entry name" value="EACC1"/>
    <property type="match status" value="1"/>
</dbReference>
<name>A0ABU9XR12_9SPHN</name>